<reference evidence="1" key="1">
    <citation type="submission" date="2022-07" db="EMBL/GenBank/DDBJ databases">
        <title>Genome Sequence of Phlebia brevispora.</title>
        <authorList>
            <person name="Buettner E."/>
        </authorList>
    </citation>
    <scope>NUCLEOTIDE SEQUENCE</scope>
    <source>
        <strain evidence="1">MPL23</strain>
    </source>
</reference>
<dbReference type="EMBL" id="JANHOG010000154">
    <property type="protein sequence ID" value="KAJ3557482.1"/>
    <property type="molecule type" value="Genomic_DNA"/>
</dbReference>
<evidence type="ECO:0000313" key="1">
    <source>
        <dbReference type="EMBL" id="KAJ3557482.1"/>
    </source>
</evidence>
<accession>A0ACC1TB52</accession>
<organism evidence="1 2">
    <name type="scientific">Phlebia brevispora</name>
    <dbReference type="NCBI Taxonomy" id="194682"/>
    <lineage>
        <taxon>Eukaryota</taxon>
        <taxon>Fungi</taxon>
        <taxon>Dikarya</taxon>
        <taxon>Basidiomycota</taxon>
        <taxon>Agaricomycotina</taxon>
        <taxon>Agaricomycetes</taxon>
        <taxon>Polyporales</taxon>
        <taxon>Meruliaceae</taxon>
        <taxon>Phlebia</taxon>
    </lineage>
</organism>
<comment type="caution">
    <text evidence="1">The sequence shown here is derived from an EMBL/GenBank/DDBJ whole genome shotgun (WGS) entry which is preliminary data.</text>
</comment>
<sequence length="1248" mass="135297">MSSEKDTAATAAIITSEVPLVASDVLRDIKAPASLPHKDPLANADANPLANPTSPTDLLVSDAPAARRLSAGEAFAEKVGIDLNKVGRAEARKIMSVEHKVLGFRPPHDSLAAAAQAAAARHADETDEGQSSGAKGKKLSVDADKLREAAREDAQRILAERTKQGSTSPTAAMLSTNSTTKASVIFSESDTNGHNKRERDGVDLERVTIEDARKLMSTEHRALGFRPPPGSLAAEAQAAATKAANAVTKVPPSSAAKSSGEPSKQGSTSEASPRRRRYSNQPGNRKPSEGNRRSMSLGNGGIRRASDENASGRPTVVRSQEDRDKEEVLTAAAIRDAERIRATRGVDGATAMDYAHIDVHDSANPESLAETGMPAEVELQKQALIASRFPDTHTPEVNDLQAQVQQASEAQTSRQNLANPFNEVHNVHITTSTPPPAGNDDSIFLTEDVPQQHEQAKSAAVAGAQQKGEQMQGSKQQANMVLGTIAQTAKRADETMKNENVSDALHTAVEADVARKETEREAGEGKDCTKAPLGALAVDNPDIGGESGEDVGEDSMVEEGGYVEDTEDQEDFEVVDEKRHPEMVRTETADSVQIIGDVPLGPPSSGFLQALPYGMQFQDCSATVPFQHVRVTDPFWVSRFEAIRTGSLPAMYNQMKQTGRWDALKLQWKPGEPNPPHRFWDSDVAKWVEAACCVLVTAPNSELARQVEEAVDNIRNAQHEDGYINTYYTVVEPGKRWTNLSWSHELYDAGHLLEAAVAHNIYSQSTRLLAPLLKYVKYIESVFGLREGLKAGYPGHQELELALLKAYEQLGDRALLELANYFIEERGQPRPQGLYFDVEARARGEPPNPGPSPKGAPRYSYHQADRPVREMRSVEGHSVRAMYWLTAVANLARLTKDSSLLRAAEDLWVSTTERKMYVTGGLGSMGDWEGFGPDYVLPNETGTAGYLETCAAIGLVFFAYQMLLIQPRATKYADVLELALYNAVLVGVSLDGRKFFYENPLATVGKLYGRSAWFDCSCCPPNVARLVATVGKYIFTVGADDTIFVHLYISCSAEIPLSGGKSVTVVLDAKGPWEGGATIRVSGDVEHAKFSFRKPLGAVDFKVHSGGIVTASNPHDGRVEIGAVTGIVQIDYKYAACILKPHPLNLDNLGCIAFARGPFIYCAETIDNAMVSDLRGLRVSEEHTIKEYVDDVSFAQWGIQPVVMEVNATTLAPDGSKGDRVAAKLIPLFLWANRGSSDLRVWLAADTK</sequence>
<gene>
    <name evidence="1" type="ORF">NM688_g1450</name>
</gene>
<proteinExistence type="predicted"/>
<protein>
    <submittedName>
        <fullName evidence="1">Uncharacterized protein</fullName>
    </submittedName>
</protein>
<evidence type="ECO:0000313" key="2">
    <source>
        <dbReference type="Proteomes" id="UP001148662"/>
    </source>
</evidence>
<name>A0ACC1TB52_9APHY</name>
<keyword evidence="2" id="KW-1185">Reference proteome</keyword>
<dbReference type="Proteomes" id="UP001148662">
    <property type="component" value="Unassembled WGS sequence"/>
</dbReference>